<dbReference type="EMBL" id="GEDC01023087">
    <property type="protein sequence ID" value="JAS14211.1"/>
    <property type="molecule type" value="Transcribed_RNA"/>
</dbReference>
<keyword evidence="4" id="KW-0762">Sugar transport</keyword>
<name>A0A1B6CLP1_9HEMI</name>
<evidence type="ECO:0000259" key="9">
    <source>
        <dbReference type="PROSITE" id="PS50850"/>
    </source>
</evidence>
<feature type="transmembrane region" description="Helical" evidence="8">
    <location>
        <begin position="290"/>
        <end position="307"/>
    </location>
</feature>
<feature type="transmembrane region" description="Helical" evidence="8">
    <location>
        <begin position="349"/>
        <end position="373"/>
    </location>
</feature>
<keyword evidence="5 8" id="KW-0812">Transmembrane</keyword>
<sequence length="473" mass="52643">MTSPGVLRQIIASVSAALTALSSGFAYGWSSPILPHLLKPDSILPMTPDESSWVVVVIELGAAFTALPAGLIIDKFGRRKSLLLCFVPFTLSWLLVIFTRSVTMLIISRFIQGMTIGVVFCACPVYITELAQPSIRGTLAFTIITTWYMGFIFVYTVGSYCSYNTTAYISMLLSAVYVIPLYYQPESPYYYVLKNRSQDAIKSLTYYRNARPSDVKDEMKAIEEYVKEEKSQKSALTSIFADPISRRCVMIMAILCSTTNFSGITATYAYATKIFSTSSETGMTAEEYSIIISVLLLVVNIVATYLIEKVGRRVLVLTSCVGCSFSTSLAAIFFYMRSETKINTSNYDWVPLLLIGGYCVSISIGLNPLATSFQGELFPANTRSLASGITAFSLAAISSACLKVFFLIDTNIGMYFNYVMFTFVTGFGFILLYIYMPETKNKTFAQIQRELNERYNKSYAVEKDLLEPINTQQ</sequence>
<dbReference type="PROSITE" id="PS50850">
    <property type="entry name" value="MFS"/>
    <property type="match status" value="1"/>
</dbReference>
<keyword evidence="7 8" id="KW-0472">Membrane</keyword>
<proteinExistence type="predicted"/>
<dbReference type="Gene3D" id="1.20.1250.20">
    <property type="entry name" value="MFS general substrate transporter like domains"/>
    <property type="match status" value="1"/>
</dbReference>
<dbReference type="GO" id="GO:0005886">
    <property type="term" value="C:plasma membrane"/>
    <property type="evidence" value="ECO:0007669"/>
    <property type="project" value="UniProtKB-SubCell"/>
</dbReference>
<feature type="domain" description="Major facilitator superfamily (MFS) profile" evidence="9">
    <location>
        <begin position="8"/>
        <end position="440"/>
    </location>
</feature>
<dbReference type="PANTHER" id="PTHR48021">
    <property type="match status" value="1"/>
</dbReference>
<feature type="transmembrane region" description="Helical" evidence="8">
    <location>
        <begin position="314"/>
        <end position="337"/>
    </location>
</feature>
<feature type="transmembrane region" description="Helical" evidence="8">
    <location>
        <begin position="166"/>
        <end position="183"/>
    </location>
</feature>
<gene>
    <name evidence="10" type="ORF">g.27888</name>
</gene>
<dbReference type="PANTHER" id="PTHR48021:SF46">
    <property type="entry name" value="MAJOR FACILITATOR SUPERFAMILY (MFS) PROFILE DOMAIN-CONTAINING PROTEIN"/>
    <property type="match status" value="1"/>
</dbReference>
<evidence type="ECO:0000313" key="10">
    <source>
        <dbReference type="EMBL" id="JAS14211.1"/>
    </source>
</evidence>
<feature type="transmembrane region" description="Helical" evidence="8">
    <location>
        <begin position="106"/>
        <end position="127"/>
    </location>
</feature>
<dbReference type="AlphaFoldDB" id="A0A1B6CLP1"/>
<evidence type="ECO:0000256" key="4">
    <source>
        <dbReference type="ARBA" id="ARBA00022597"/>
    </source>
</evidence>
<dbReference type="SUPFAM" id="SSF103473">
    <property type="entry name" value="MFS general substrate transporter"/>
    <property type="match status" value="1"/>
</dbReference>
<dbReference type="InterPro" id="IPR005828">
    <property type="entry name" value="MFS_sugar_transport-like"/>
</dbReference>
<feature type="transmembrane region" description="Helical" evidence="8">
    <location>
        <begin position="82"/>
        <end position="100"/>
    </location>
</feature>
<feature type="transmembrane region" description="Helical" evidence="8">
    <location>
        <begin position="414"/>
        <end position="435"/>
    </location>
</feature>
<feature type="transmembrane region" description="Helical" evidence="8">
    <location>
        <begin position="385"/>
        <end position="408"/>
    </location>
</feature>
<keyword evidence="6 8" id="KW-1133">Transmembrane helix</keyword>
<dbReference type="InterPro" id="IPR050549">
    <property type="entry name" value="MFS_Trehalose_Transporter"/>
</dbReference>
<evidence type="ECO:0000256" key="6">
    <source>
        <dbReference type="ARBA" id="ARBA00022989"/>
    </source>
</evidence>
<evidence type="ECO:0000256" key="8">
    <source>
        <dbReference type="SAM" id="Phobius"/>
    </source>
</evidence>
<evidence type="ECO:0000256" key="1">
    <source>
        <dbReference type="ARBA" id="ARBA00004651"/>
    </source>
</evidence>
<dbReference type="PRINTS" id="PR00171">
    <property type="entry name" value="SUGRTRNSPORT"/>
</dbReference>
<dbReference type="GO" id="GO:0022857">
    <property type="term" value="F:transmembrane transporter activity"/>
    <property type="evidence" value="ECO:0007669"/>
    <property type="project" value="InterPro"/>
</dbReference>
<accession>A0A1B6CLP1</accession>
<feature type="transmembrane region" description="Helical" evidence="8">
    <location>
        <begin position="248"/>
        <end position="270"/>
    </location>
</feature>
<evidence type="ECO:0000256" key="3">
    <source>
        <dbReference type="ARBA" id="ARBA00022475"/>
    </source>
</evidence>
<dbReference type="Pfam" id="PF00083">
    <property type="entry name" value="Sugar_tr"/>
    <property type="match status" value="1"/>
</dbReference>
<feature type="transmembrane region" description="Helical" evidence="8">
    <location>
        <begin position="52"/>
        <end position="73"/>
    </location>
</feature>
<keyword evidence="2" id="KW-0813">Transport</keyword>
<reference evidence="10" key="1">
    <citation type="submission" date="2015-12" db="EMBL/GenBank/DDBJ databases">
        <title>De novo transcriptome assembly of four potential Pierce s Disease insect vectors from Arizona vineyards.</title>
        <authorList>
            <person name="Tassone E.E."/>
        </authorList>
    </citation>
    <scope>NUCLEOTIDE SEQUENCE</scope>
</reference>
<dbReference type="InterPro" id="IPR005829">
    <property type="entry name" value="Sugar_transporter_CS"/>
</dbReference>
<dbReference type="InterPro" id="IPR003663">
    <property type="entry name" value="Sugar/inositol_transpt"/>
</dbReference>
<dbReference type="FunFam" id="1.20.1250.20:FF:000218">
    <property type="entry name" value="facilitated trehalose transporter Tret1"/>
    <property type="match status" value="1"/>
</dbReference>
<dbReference type="InterPro" id="IPR036259">
    <property type="entry name" value="MFS_trans_sf"/>
</dbReference>
<dbReference type="PROSITE" id="PS00217">
    <property type="entry name" value="SUGAR_TRANSPORT_2"/>
    <property type="match status" value="1"/>
</dbReference>
<organism evidence="10">
    <name type="scientific">Clastoptera arizonana</name>
    <name type="common">Arizona spittle bug</name>
    <dbReference type="NCBI Taxonomy" id="38151"/>
    <lineage>
        <taxon>Eukaryota</taxon>
        <taxon>Metazoa</taxon>
        <taxon>Ecdysozoa</taxon>
        <taxon>Arthropoda</taxon>
        <taxon>Hexapoda</taxon>
        <taxon>Insecta</taxon>
        <taxon>Pterygota</taxon>
        <taxon>Neoptera</taxon>
        <taxon>Paraneoptera</taxon>
        <taxon>Hemiptera</taxon>
        <taxon>Auchenorrhyncha</taxon>
        <taxon>Cercopoidea</taxon>
        <taxon>Clastopteridae</taxon>
        <taxon>Clastoptera</taxon>
    </lineage>
</organism>
<evidence type="ECO:0000256" key="5">
    <source>
        <dbReference type="ARBA" id="ARBA00022692"/>
    </source>
</evidence>
<evidence type="ECO:0000256" key="7">
    <source>
        <dbReference type="ARBA" id="ARBA00023136"/>
    </source>
</evidence>
<protein>
    <recommendedName>
        <fullName evidence="9">Major facilitator superfamily (MFS) profile domain-containing protein</fullName>
    </recommendedName>
</protein>
<evidence type="ECO:0000256" key="2">
    <source>
        <dbReference type="ARBA" id="ARBA00022448"/>
    </source>
</evidence>
<comment type="subcellular location">
    <subcellularLocation>
        <location evidence="1">Cell membrane</location>
        <topology evidence="1">Multi-pass membrane protein</topology>
    </subcellularLocation>
</comment>
<dbReference type="InterPro" id="IPR020846">
    <property type="entry name" value="MFS_dom"/>
</dbReference>
<keyword evidence="3" id="KW-1003">Cell membrane</keyword>
<feature type="transmembrane region" description="Helical" evidence="8">
    <location>
        <begin position="139"/>
        <end position="160"/>
    </location>
</feature>